<keyword evidence="6" id="KW-0808">Transferase</keyword>
<feature type="region of interest" description="Disordered" evidence="10">
    <location>
        <begin position="209"/>
        <end position="235"/>
    </location>
</feature>
<dbReference type="GO" id="GO:0005737">
    <property type="term" value="C:cytoplasm"/>
    <property type="evidence" value="ECO:0007669"/>
    <property type="project" value="UniProtKB-SubCell"/>
</dbReference>
<evidence type="ECO:0000256" key="4">
    <source>
        <dbReference type="ARBA" id="ARBA00022490"/>
    </source>
</evidence>
<dbReference type="AlphaFoldDB" id="A0ABD6BP03"/>
<reference evidence="11 12" key="1">
    <citation type="journal article" date="2019" name="Int. J. Syst. Evol. Microbiol.">
        <title>The Global Catalogue of Microorganisms (GCM) 10K type strain sequencing project: providing services to taxonomists for standard genome sequencing and annotation.</title>
        <authorList>
            <consortium name="The Broad Institute Genomics Platform"/>
            <consortium name="The Broad Institute Genome Sequencing Center for Infectious Disease"/>
            <person name="Wu L."/>
            <person name="Ma J."/>
        </authorList>
    </citation>
    <scope>NUCLEOTIDE SEQUENCE [LARGE SCALE GENOMIC DNA]</scope>
    <source>
        <strain evidence="11 12">CGMCC 1.12859</strain>
    </source>
</reference>
<evidence type="ECO:0000256" key="3">
    <source>
        <dbReference type="ARBA" id="ARBA00011890"/>
    </source>
</evidence>
<dbReference type="GO" id="GO:0004719">
    <property type="term" value="F:protein-L-isoaspartate (D-aspartate) O-methyltransferase activity"/>
    <property type="evidence" value="ECO:0007669"/>
    <property type="project" value="UniProtKB-EC"/>
</dbReference>
<evidence type="ECO:0000313" key="12">
    <source>
        <dbReference type="Proteomes" id="UP001597139"/>
    </source>
</evidence>
<feature type="compositionally biased region" description="Basic and acidic residues" evidence="10">
    <location>
        <begin position="221"/>
        <end position="235"/>
    </location>
</feature>
<evidence type="ECO:0000256" key="7">
    <source>
        <dbReference type="ARBA" id="ARBA00022691"/>
    </source>
</evidence>
<evidence type="ECO:0000256" key="5">
    <source>
        <dbReference type="ARBA" id="ARBA00022603"/>
    </source>
</evidence>
<dbReference type="CDD" id="cd02440">
    <property type="entry name" value="AdoMet_MTases"/>
    <property type="match status" value="1"/>
</dbReference>
<dbReference type="GO" id="GO:0032259">
    <property type="term" value="P:methylation"/>
    <property type="evidence" value="ECO:0007669"/>
    <property type="project" value="UniProtKB-KW"/>
</dbReference>
<dbReference type="PANTHER" id="PTHR11579">
    <property type="entry name" value="PROTEIN-L-ISOASPARTATE O-METHYLTRANSFERASE"/>
    <property type="match status" value="1"/>
</dbReference>
<sequence length="266" mass="29389">MDPAVLRDDMVDGLEHDLGRPLPEAIGVAMRTVPRREFVEDAPYDNRPSTSDGAIALAPGTVARLLTALDPQGGEEALVVGAGVGYTAAVLAEILDGRRVHALDISRRQVYRARQNLEAAGYGEVLVDCREGSDGLPEYAPYDRILVEAAVVEPPRSLLEQLAEGGRLVYPKGNTDQTLVAVTRDTDAPDGYRRVDERGPVRFAPLLVDGEQPGVTRNRTHREDREHAERGPSHGWEHEWLDWDERLSGRERRSGAPDWGDYGDRR</sequence>
<evidence type="ECO:0000256" key="1">
    <source>
        <dbReference type="ARBA" id="ARBA00004496"/>
    </source>
</evidence>
<keyword evidence="12" id="KW-1185">Reference proteome</keyword>
<dbReference type="RefSeq" id="WP_267645570.1">
    <property type="nucleotide sequence ID" value="NZ_JANHGR010000001.1"/>
</dbReference>
<comment type="similarity">
    <text evidence="2">Belongs to the methyltransferase superfamily. L-isoaspartyl/D-aspartyl protein methyltransferase family.</text>
</comment>
<evidence type="ECO:0000256" key="9">
    <source>
        <dbReference type="ARBA" id="ARBA00029295"/>
    </source>
</evidence>
<dbReference type="InterPro" id="IPR000682">
    <property type="entry name" value="PCMT"/>
</dbReference>
<dbReference type="Pfam" id="PF01135">
    <property type="entry name" value="PCMT"/>
    <property type="match status" value="1"/>
</dbReference>
<accession>A0ABD6BP03</accession>
<comment type="caution">
    <text evidence="11">The sequence shown here is derived from an EMBL/GenBank/DDBJ whole genome shotgun (WGS) entry which is preliminary data.</text>
</comment>
<evidence type="ECO:0000256" key="10">
    <source>
        <dbReference type="SAM" id="MobiDB-lite"/>
    </source>
</evidence>
<proteinExistence type="inferred from homology"/>
<dbReference type="Gene3D" id="3.40.50.150">
    <property type="entry name" value="Vaccinia Virus protein VP39"/>
    <property type="match status" value="1"/>
</dbReference>
<comment type="function">
    <text evidence="8">Catalyzes the methyl esterification of L-isoaspartyl residues in peptides and proteins that result from spontaneous decomposition of normal L-aspartyl and L-asparaginyl residues. It plays a role in the repair and/or degradation of damaged proteins.</text>
</comment>
<keyword evidence="7" id="KW-0949">S-adenosyl-L-methionine</keyword>
<dbReference type="PANTHER" id="PTHR11579:SF0">
    <property type="entry name" value="PROTEIN-L-ISOASPARTATE(D-ASPARTATE) O-METHYLTRANSFERASE"/>
    <property type="match status" value="1"/>
</dbReference>
<keyword evidence="5" id="KW-0489">Methyltransferase</keyword>
<comment type="subcellular location">
    <subcellularLocation>
        <location evidence="1">Cytoplasm</location>
    </subcellularLocation>
</comment>
<dbReference type="InterPro" id="IPR029063">
    <property type="entry name" value="SAM-dependent_MTases_sf"/>
</dbReference>
<evidence type="ECO:0000313" key="11">
    <source>
        <dbReference type="EMBL" id="MFD1566297.1"/>
    </source>
</evidence>
<evidence type="ECO:0000256" key="8">
    <source>
        <dbReference type="ARBA" id="ARBA00025330"/>
    </source>
</evidence>
<protein>
    <recommendedName>
        <fullName evidence="3">protein-L-isoaspartate(D-aspartate) O-methyltransferase</fullName>
        <ecNumber evidence="3">2.1.1.77</ecNumber>
    </recommendedName>
</protein>
<dbReference type="Proteomes" id="UP001597139">
    <property type="component" value="Unassembled WGS sequence"/>
</dbReference>
<evidence type="ECO:0000256" key="6">
    <source>
        <dbReference type="ARBA" id="ARBA00022679"/>
    </source>
</evidence>
<comment type="catalytic activity">
    <reaction evidence="9">
        <text>[protein]-L-isoaspartate + S-adenosyl-L-methionine = [protein]-L-isoaspartate alpha-methyl ester + S-adenosyl-L-homocysteine</text>
        <dbReference type="Rhea" id="RHEA:12705"/>
        <dbReference type="Rhea" id="RHEA-COMP:12143"/>
        <dbReference type="Rhea" id="RHEA-COMP:12144"/>
        <dbReference type="ChEBI" id="CHEBI:57856"/>
        <dbReference type="ChEBI" id="CHEBI:59789"/>
        <dbReference type="ChEBI" id="CHEBI:90596"/>
        <dbReference type="ChEBI" id="CHEBI:90598"/>
        <dbReference type="EC" id="2.1.1.77"/>
    </reaction>
</comment>
<gene>
    <name evidence="11" type="ORF">ACFSAU_02235</name>
</gene>
<dbReference type="SUPFAM" id="SSF53335">
    <property type="entry name" value="S-adenosyl-L-methionine-dependent methyltransferases"/>
    <property type="match status" value="1"/>
</dbReference>
<dbReference type="EMBL" id="JBHUCZ010000001">
    <property type="protein sequence ID" value="MFD1566297.1"/>
    <property type="molecule type" value="Genomic_DNA"/>
</dbReference>
<evidence type="ECO:0000256" key="2">
    <source>
        <dbReference type="ARBA" id="ARBA00005369"/>
    </source>
</evidence>
<dbReference type="EC" id="2.1.1.77" evidence="3"/>
<organism evidence="11 12">
    <name type="scientific">Halolamina litorea</name>
    <dbReference type="NCBI Taxonomy" id="1515593"/>
    <lineage>
        <taxon>Archaea</taxon>
        <taxon>Methanobacteriati</taxon>
        <taxon>Methanobacteriota</taxon>
        <taxon>Stenosarchaea group</taxon>
        <taxon>Halobacteria</taxon>
        <taxon>Halobacteriales</taxon>
        <taxon>Haloferacaceae</taxon>
    </lineage>
</organism>
<name>A0ABD6BP03_9EURY</name>
<keyword evidence="4" id="KW-0963">Cytoplasm</keyword>